<dbReference type="InterPro" id="IPR044822">
    <property type="entry name" value="Myb_DNA-bind_4"/>
</dbReference>
<feature type="compositionally biased region" description="Polar residues" evidence="1">
    <location>
        <begin position="339"/>
        <end position="352"/>
    </location>
</feature>
<evidence type="ECO:0000259" key="2">
    <source>
        <dbReference type="Pfam" id="PF13837"/>
    </source>
</evidence>
<organism evidence="3 4">
    <name type="scientific">Chara braunii</name>
    <name type="common">Braun's stonewort</name>
    <dbReference type="NCBI Taxonomy" id="69332"/>
    <lineage>
        <taxon>Eukaryota</taxon>
        <taxon>Viridiplantae</taxon>
        <taxon>Streptophyta</taxon>
        <taxon>Charophyceae</taxon>
        <taxon>Charales</taxon>
        <taxon>Characeae</taxon>
        <taxon>Chara</taxon>
    </lineage>
</organism>
<sequence length="744" mass="82181">MKPREWKWNDVARRLKNVGVDRKAEKCGKKWDNLMQQFKKVHRFQQSSGGVDFFLLSSKERASNDFNFNMDRAVYDEIKGSTGFNETINPKNVADTGARGRVRLPSPSNGDPEAVAGDDEGAGGKEEEEGSTRDSSQMSPSPGGFGKRKSVRQQTFEAMTDCLDKHGALMAATMESASKRQCSIQLRQCEALEAEVQVQKEHYAASDEVSKLMCHALMEIAKAIRERVARGRAAGKQVARAELAPKKGRHDPLKRRRTVQGGKAALRREVESAWVDAEETQVEDDDFEEEGEQILERRVKQRMTGAARMEAGGGVAAEAGHDQQRTPSIGRTEQPVGVASSSQAVIDSSTKRSPAPQARGEATKVALSMAEAMKAGDGGTVGEDDEALVNRLRGQRAEAKAMEVAARLWTDDIRFWNQTWGHEIIQIIHEALVYLVDVATGVQPSPIRRSINLLHSSIPVKKIEDGSELTAAKERALKVETIAKRAIQGWIFKSESSDKGYHLVYQYASSHAATNIARAMCAAEDWRSLVSSMVFRTTLELGMKLLLWFVGAKVEDRHQDDECEAYQEAIAQRLVRDFSNVVEAAQAMDSGRVSHKRLKSLAEAMRYLLAAAAWIMRMAGDDARSHFDAWVFVQLTAKTTLLASMDRHFDSRRHVLLAATVMTEKLGRPPPTFAPPPLYIPDWASKCGITFNHDATLSSPMEATETDWIATGPMRGKSQTTTMFMALRVGDNGSPSRWTAGEGG</sequence>
<dbReference type="EMBL" id="BFEA01000778">
    <property type="protein sequence ID" value="GBG89991.1"/>
    <property type="molecule type" value="Genomic_DNA"/>
</dbReference>
<accession>A0A388M610</accession>
<feature type="region of interest" description="Disordered" evidence="1">
    <location>
        <begin position="311"/>
        <end position="360"/>
    </location>
</feature>
<dbReference type="AlphaFoldDB" id="A0A388M610"/>
<reference evidence="3 4" key="1">
    <citation type="journal article" date="2018" name="Cell">
        <title>The Chara Genome: Secondary Complexity and Implications for Plant Terrestrialization.</title>
        <authorList>
            <person name="Nishiyama T."/>
            <person name="Sakayama H."/>
            <person name="Vries J.D."/>
            <person name="Buschmann H."/>
            <person name="Saint-Marcoux D."/>
            <person name="Ullrich K.K."/>
            <person name="Haas F.B."/>
            <person name="Vanderstraeten L."/>
            <person name="Becker D."/>
            <person name="Lang D."/>
            <person name="Vosolsobe S."/>
            <person name="Rombauts S."/>
            <person name="Wilhelmsson P.K.I."/>
            <person name="Janitza P."/>
            <person name="Kern R."/>
            <person name="Heyl A."/>
            <person name="Rumpler F."/>
            <person name="Villalobos L.I.A.C."/>
            <person name="Clay J.M."/>
            <person name="Skokan R."/>
            <person name="Toyoda A."/>
            <person name="Suzuki Y."/>
            <person name="Kagoshima H."/>
            <person name="Schijlen E."/>
            <person name="Tajeshwar N."/>
            <person name="Catarino B."/>
            <person name="Hetherington A.J."/>
            <person name="Saltykova A."/>
            <person name="Bonnot C."/>
            <person name="Breuninger H."/>
            <person name="Symeonidi A."/>
            <person name="Radhakrishnan G.V."/>
            <person name="Van Nieuwerburgh F."/>
            <person name="Deforce D."/>
            <person name="Chang C."/>
            <person name="Karol K.G."/>
            <person name="Hedrich R."/>
            <person name="Ulvskov P."/>
            <person name="Glockner G."/>
            <person name="Delwiche C.F."/>
            <person name="Petrasek J."/>
            <person name="Van de Peer Y."/>
            <person name="Friml J."/>
            <person name="Beilby M."/>
            <person name="Dolan L."/>
            <person name="Kohara Y."/>
            <person name="Sugano S."/>
            <person name="Fujiyama A."/>
            <person name="Delaux P.-M."/>
            <person name="Quint M."/>
            <person name="TheiBen G."/>
            <person name="Hagemann M."/>
            <person name="Harholt J."/>
            <person name="Dunand C."/>
            <person name="Zachgo S."/>
            <person name="Langdale J."/>
            <person name="Maumus F."/>
            <person name="Straeten D.V.D."/>
            <person name="Gould S.B."/>
            <person name="Rensing S.A."/>
        </authorList>
    </citation>
    <scope>NUCLEOTIDE SEQUENCE [LARGE SCALE GENOMIC DNA]</scope>
    <source>
        <strain evidence="3 4">S276</strain>
    </source>
</reference>
<gene>
    <name evidence="3" type="ORF">CBR_g50082</name>
</gene>
<feature type="compositionally biased region" description="Acidic residues" evidence="1">
    <location>
        <begin position="116"/>
        <end position="129"/>
    </location>
</feature>
<evidence type="ECO:0000256" key="1">
    <source>
        <dbReference type="SAM" id="MobiDB-lite"/>
    </source>
</evidence>
<protein>
    <recommendedName>
        <fullName evidence="2">Myb/SANT-like DNA-binding domain-containing protein</fullName>
    </recommendedName>
</protein>
<dbReference type="PANTHER" id="PTHR33492">
    <property type="entry name" value="OSJNBA0043A12.37 PROTEIN-RELATED"/>
    <property type="match status" value="1"/>
</dbReference>
<dbReference type="Gene3D" id="1.10.10.60">
    <property type="entry name" value="Homeodomain-like"/>
    <property type="match status" value="1"/>
</dbReference>
<dbReference type="PANTHER" id="PTHR33492:SF11">
    <property type="entry name" value="OS04G0670900 PROTEIN"/>
    <property type="match status" value="1"/>
</dbReference>
<name>A0A388M610_CHABU</name>
<dbReference type="Gramene" id="GBG89991">
    <property type="protein sequence ID" value="GBG89991"/>
    <property type="gene ID" value="CBR_g50082"/>
</dbReference>
<comment type="caution">
    <text evidence="3">The sequence shown here is derived from an EMBL/GenBank/DDBJ whole genome shotgun (WGS) entry which is preliminary data.</text>
</comment>
<evidence type="ECO:0000313" key="3">
    <source>
        <dbReference type="EMBL" id="GBG89991.1"/>
    </source>
</evidence>
<proteinExistence type="predicted"/>
<keyword evidence="4" id="KW-1185">Reference proteome</keyword>
<feature type="domain" description="Myb/SANT-like DNA-binding" evidence="2">
    <location>
        <begin position="4"/>
        <end position="47"/>
    </location>
</feature>
<feature type="region of interest" description="Disordered" evidence="1">
    <location>
        <begin position="82"/>
        <end position="152"/>
    </location>
</feature>
<evidence type="ECO:0000313" key="4">
    <source>
        <dbReference type="Proteomes" id="UP000265515"/>
    </source>
</evidence>
<dbReference type="Pfam" id="PF13837">
    <property type="entry name" value="Myb_DNA-bind_4"/>
    <property type="match status" value="1"/>
</dbReference>
<dbReference type="Proteomes" id="UP000265515">
    <property type="component" value="Unassembled WGS sequence"/>
</dbReference>